<name>A0A1G8VCE0_9STAP</name>
<keyword evidence="3" id="KW-0963">Cytoplasm</keyword>
<evidence type="ECO:0000256" key="1">
    <source>
        <dbReference type="ARBA" id="ARBA00004496"/>
    </source>
</evidence>
<dbReference type="GO" id="GO:0000917">
    <property type="term" value="P:division septum assembly"/>
    <property type="evidence" value="ECO:0007669"/>
    <property type="project" value="UniProtKB-KW"/>
</dbReference>
<keyword evidence="13" id="KW-1185">Reference proteome</keyword>
<dbReference type="InterPro" id="IPR036192">
    <property type="entry name" value="Cell_div_ZapA-like_sf"/>
</dbReference>
<comment type="subunit">
    <text evidence="8">Homodimer. Interacts with FtsZ.</text>
</comment>
<dbReference type="GO" id="GO:0030428">
    <property type="term" value="C:cell septum"/>
    <property type="evidence" value="ECO:0007669"/>
    <property type="project" value="TreeGrafter"/>
</dbReference>
<dbReference type="STRING" id="586411.SAMN05216187_101288"/>
<comment type="subcellular location">
    <subcellularLocation>
        <location evidence="1">Cytoplasm</location>
    </subcellularLocation>
</comment>
<dbReference type="EMBL" id="JAGGKN010000002">
    <property type="protein sequence ID" value="MBP1951960.1"/>
    <property type="molecule type" value="Genomic_DNA"/>
</dbReference>
<dbReference type="SUPFAM" id="SSF102829">
    <property type="entry name" value="Cell division protein ZapA-like"/>
    <property type="match status" value="1"/>
</dbReference>
<dbReference type="GO" id="GO:0032153">
    <property type="term" value="C:cell division site"/>
    <property type="evidence" value="ECO:0007669"/>
    <property type="project" value="TreeGrafter"/>
</dbReference>
<protein>
    <recommendedName>
        <fullName evidence="2">Cell division protein ZapA</fullName>
    </recommendedName>
    <alternativeName>
        <fullName evidence="9">Z ring-associated protein ZapA</fullName>
    </alternativeName>
</protein>
<evidence type="ECO:0000256" key="4">
    <source>
        <dbReference type="ARBA" id="ARBA00022618"/>
    </source>
</evidence>
<dbReference type="GO" id="GO:0043093">
    <property type="term" value="P:FtsZ-dependent cytokinesis"/>
    <property type="evidence" value="ECO:0007669"/>
    <property type="project" value="TreeGrafter"/>
</dbReference>
<dbReference type="InterPro" id="IPR007838">
    <property type="entry name" value="Cell_div_ZapA-like"/>
</dbReference>
<evidence type="ECO:0000313" key="10">
    <source>
        <dbReference type="EMBL" id="MBP1951960.1"/>
    </source>
</evidence>
<evidence type="ECO:0000256" key="6">
    <source>
        <dbReference type="ARBA" id="ARBA00023306"/>
    </source>
</evidence>
<evidence type="ECO:0000256" key="5">
    <source>
        <dbReference type="ARBA" id="ARBA00023210"/>
    </source>
</evidence>
<evidence type="ECO:0000256" key="8">
    <source>
        <dbReference type="ARBA" id="ARBA00026068"/>
    </source>
</evidence>
<organism evidence="11 12">
    <name type="scientific">Jeotgalicoccus aerolatus</name>
    <dbReference type="NCBI Taxonomy" id="709510"/>
    <lineage>
        <taxon>Bacteria</taxon>
        <taxon>Bacillati</taxon>
        <taxon>Bacillota</taxon>
        <taxon>Bacilli</taxon>
        <taxon>Bacillales</taxon>
        <taxon>Staphylococcaceae</taxon>
        <taxon>Jeotgalicoccus</taxon>
    </lineage>
</organism>
<dbReference type="NCBIfam" id="NF010724">
    <property type="entry name" value="PRK14126.1"/>
    <property type="match status" value="1"/>
</dbReference>
<reference evidence="12" key="2">
    <citation type="submission" date="2016-10" db="EMBL/GenBank/DDBJ databases">
        <authorList>
            <person name="Varghese N."/>
            <person name="Submissions S."/>
        </authorList>
    </citation>
    <scope>NUCLEOTIDE SEQUENCE [LARGE SCALE GENOMIC DNA]</scope>
    <source>
        <strain evidence="12">CGMCC 1.8911</strain>
    </source>
</reference>
<dbReference type="PANTHER" id="PTHR34981">
    <property type="entry name" value="CELL DIVISION PROTEIN ZAPA"/>
    <property type="match status" value="1"/>
</dbReference>
<dbReference type="Proteomes" id="UP000242700">
    <property type="component" value="Unassembled WGS sequence"/>
</dbReference>
<dbReference type="Proteomes" id="UP001519348">
    <property type="component" value="Unassembled WGS sequence"/>
</dbReference>
<proteinExistence type="predicted"/>
<keyword evidence="5" id="KW-0717">Septation</keyword>
<dbReference type="OrthoDB" id="9808604at2"/>
<dbReference type="Gene3D" id="6.10.250.790">
    <property type="match status" value="1"/>
</dbReference>
<evidence type="ECO:0000256" key="7">
    <source>
        <dbReference type="ARBA" id="ARBA00024910"/>
    </source>
</evidence>
<dbReference type="InterPro" id="IPR053712">
    <property type="entry name" value="Bac_CellDiv_Activator"/>
</dbReference>
<evidence type="ECO:0000256" key="3">
    <source>
        <dbReference type="ARBA" id="ARBA00022490"/>
    </source>
</evidence>
<gene>
    <name evidence="10" type="ORF">J2Z27_000995</name>
    <name evidence="11" type="ORF">SAMN05216187_101288</name>
</gene>
<reference evidence="11" key="1">
    <citation type="submission" date="2016-10" db="EMBL/GenBank/DDBJ databases">
        <authorList>
            <person name="de Groot N.N."/>
        </authorList>
    </citation>
    <scope>NUCLEOTIDE SEQUENCE [LARGE SCALE GENOMIC DNA]</scope>
    <source>
        <strain evidence="11">CGMCC 1.8911</strain>
    </source>
</reference>
<dbReference type="GO" id="GO:0005829">
    <property type="term" value="C:cytosol"/>
    <property type="evidence" value="ECO:0007669"/>
    <property type="project" value="TreeGrafter"/>
</dbReference>
<accession>A0A1G8VCE0</accession>
<evidence type="ECO:0000313" key="13">
    <source>
        <dbReference type="Proteomes" id="UP001519348"/>
    </source>
</evidence>
<dbReference type="PANTHER" id="PTHR34981:SF1">
    <property type="entry name" value="CELL DIVISION PROTEIN ZAPA"/>
    <property type="match status" value="1"/>
</dbReference>
<keyword evidence="4 11" id="KW-0132">Cell division</keyword>
<sequence length="89" mass="9973">MSGKKTRIAVNIYNDYYTLVGQEDPAHLREVAARVDSDIKAIASKNPGLDTKRKAVLTACNIMDDYIKLKEKYDALERENSALKKGTNL</sequence>
<evidence type="ECO:0000256" key="2">
    <source>
        <dbReference type="ARBA" id="ARBA00015195"/>
    </source>
</evidence>
<dbReference type="RefSeq" id="WP_092594922.1">
    <property type="nucleotide sequence ID" value="NZ_BMCN01000001.1"/>
</dbReference>
<dbReference type="EMBL" id="FNFI01000001">
    <property type="protein sequence ID" value="SDJ63584.1"/>
    <property type="molecule type" value="Genomic_DNA"/>
</dbReference>
<dbReference type="AlphaFoldDB" id="A0A1G8VCE0"/>
<comment type="function">
    <text evidence="7">Activator of cell division through the inhibition of FtsZ GTPase activity, therefore promoting FtsZ assembly into bundles of protofilaments necessary for the formation of the division Z ring. It is recruited early at mid-cell but it is not essential for cell division.</text>
</comment>
<dbReference type="GO" id="GO:0000921">
    <property type="term" value="P:septin ring assembly"/>
    <property type="evidence" value="ECO:0007669"/>
    <property type="project" value="TreeGrafter"/>
</dbReference>
<evidence type="ECO:0000256" key="9">
    <source>
        <dbReference type="ARBA" id="ARBA00033158"/>
    </source>
</evidence>
<evidence type="ECO:0000313" key="11">
    <source>
        <dbReference type="EMBL" id="SDJ63584.1"/>
    </source>
</evidence>
<evidence type="ECO:0000313" key="12">
    <source>
        <dbReference type="Proteomes" id="UP000242700"/>
    </source>
</evidence>
<reference evidence="10 13" key="3">
    <citation type="submission" date="2021-03" db="EMBL/GenBank/DDBJ databases">
        <title>Genomic Encyclopedia of Type Strains, Phase IV (KMG-IV): sequencing the most valuable type-strain genomes for metagenomic binning, comparative biology and taxonomic classification.</title>
        <authorList>
            <person name="Goeker M."/>
        </authorList>
    </citation>
    <scope>NUCLEOTIDE SEQUENCE [LARGE SCALE GENOMIC DNA]</scope>
    <source>
        <strain evidence="10 13">DSM 22420</strain>
    </source>
</reference>
<dbReference type="Pfam" id="PF05164">
    <property type="entry name" value="ZapA"/>
    <property type="match status" value="1"/>
</dbReference>
<keyword evidence="6" id="KW-0131">Cell cycle</keyword>